<evidence type="ECO:0008006" key="4">
    <source>
        <dbReference type="Google" id="ProtNLM"/>
    </source>
</evidence>
<keyword evidence="1" id="KW-0472">Membrane</keyword>
<reference evidence="2 3" key="1">
    <citation type="submission" date="2017-01" db="EMBL/GenBank/DDBJ databases">
        <authorList>
            <person name="Mah S.A."/>
            <person name="Swanson W.J."/>
            <person name="Moy G.W."/>
            <person name="Vacquier V.D."/>
        </authorList>
    </citation>
    <scope>NUCLEOTIDE SEQUENCE [LARGE SCALE GENOMIC DNA]</scope>
    <source>
        <strain evidence="2 3">DCY110</strain>
    </source>
</reference>
<keyword evidence="1" id="KW-0812">Transmembrane</keyword>
<organism evidence="2 3">
    <name type="scientific">Rhodoferax koreensis</name>
    <dbReference type="NCBI Taxonomy" id="1842727"/>
    <lineage>
        <taxon>Bacteria</taxon>
        <taxon>Pseudomonadati</taxon>
        <taxon>Pseudomonadota</taxon>
        <taxon>Betaproteobacteria</taxon>
        <taxon>Burkholderiales</taxon>
        <taxon>Comamonadaceae</taxon>
        <taxon>Rhodoferax</taxon>
    </lineage>
</organism>
<proteinExistence type="predicted"/>
<feature type="transmembrane region" description="Helical" evidence="1">
    <location>
        <begin position="165"/>
        <end position="187"/>
    </location>
</feature>
<evidence type="ECO:0000313" key="2">
    <source>
        <dbReference type="EMBL" id="APW36069.1"/>
    </source>
</evidence>
<sequence>MQFLSLTTLPAWAWMPIVIWAAFAQTIRNAAQRNLTASTGTLAATLARFLYGLPFALAWLLAVVGLGGAPRGLPALGLNHLAWVCLGALAQLCATALLLMAMKARNFIIAVTYSKTEVLQVALFGTVFLHEVPSVLAMLAMVVATLGVILLSAPKTSAAGAGSGWLNRTALFGIGSGACFALSAVGFRGAALALPGHSPWLIGVWNVVWAQALQTLLLGGYLALRQPASLVAVARAWRLSIVAGMMGAAASIGWFTASAVRPAADVRTLGLVEVLFSYFVSRRVFREPLHASERIGLALVLVGLVVVCAQL</sequence>
<feature type="transmembrane region" description="Helical" evidence="1">
    <location>
        <begin position="199"/>
        <end position="224"/>
    </location>
</feature>
<dbReference type="OrthoDB" id="8794141at2"/>
<feature type="transmembrane region" description="Helical" evidence="1">
    <location>
        <begin position="107"/>
        <end position="129"/>
    </location>
</feature>
<dbReference type="SUPFAM" id="SSF103481">
    <property type="entry name" value="Multidrug resistance efflux transporter EmrE"/>
    <property type="match status" value="2"/>
</dbReference>
<dbReference type="EMBL" id="CP019236">
    <property type="protein sequence ID" value="APW36069.1"/>
    <property type="molecule type" value="Genomic_DNA"/>
</dbReference>
<keyword evidence="1" id="KW-1133">Transmembrane helix</keyword>
<feature type="transmembrane region" description="Helical" evidence="1">
    <location>
        <begin position="12"/>
        <end position="28"/>
    </location>
</feature>
<feature type="transmembrane region" description="Helical" evidence="1">
    <location>
        <begin position="135"/>
        <end position="153"/>
    </location>
</feature>
<feature type="transmembrane region" description="Helical" evidence="1">
    <location>
        <begin position="81"/>
        <end position="100"/>
    </location>
</feature>
<dbReference type="RefSeq" id="WP_076196065.1">
    <property type="nucleotide sequence ID" value="NZ_CP019236.1"/>
</dbReference>
<accession>A0A1P8JQR2</accession>
<keyword evidence="3" id="KW-1185">Reference proteome</keyword>
<evidence type="ECO:0000313" key="3">
    <source>
        <dbReference type="Proteomes" id="UP000186609"/>
    </source>
</evidence>
<dbReference type="InterPro" id="IPR037185">
    <property type="entry name" value="EmrE-like"/>
</dbReference>
<evidence type="ECO:0000256" key="1">
    <source>
        <dbReference type="SAM" id="Phobius"/>
    </source>
</evidence>
<gene>
    <name evidence="2" type="ORF">RD110_01655</name>
</gene>
<feature type="transmembrane region" description="Helical" evidence="1">
    <location>
        <begin position="236"/>
        <end position="257"/>
    </location>
</feature>
<dbReference type="STRING" id="1842727.RD110_01655"/>
<dbReference type="AlphaFoldDB" id="A0A1P8JQR2"/>
<protein>
    <recommendedName>
        <fullName evidence="4">EamA domain-containing protein</fullName>
    </recommendedName>
</protein>
<feature type="transmembrane region" description="Helical" evidence="1">
    <location>
        <begin position="49"/>
        <end position="69"/>
    </location>
</feature>
<dbReference type="KEGG" id="rhy:RD110_01655"/>
<name>A0A1P8JQR2_9BURK</name>
<dbReference type="Proteomes" id="UP000186609">
    <property type="component" value="Chromosome"/>
</dbReference>